<organism evidence="1 2">
    <name type="scientific">Microcoleus asticus IPMA8</name>
    <dbReference type="NCBI Taxonomy" id="2563858"/>
    <lineage>
        <taxon>Bacteria</taxon>
        <taxon>Bacillati</taxon>
        <taxon>Cyanobacteriota</taxon>
        <taxon>Cyanophyceae</taxon>
        <taxon>Oscillatoriophycideae</taxon>
        <taxon>Oscillatoriales</taxon>
        <taxon>Microcoleaceae</taxon>
        <taxon>Microcoleus</taxon>
        <taxon>Microcoleus asticus</taxon>
    </lineage>
</organism>
<protein>
    <submittedName>
        <fullName evidence="1">Uncharacterized protein</fullName>
    </submittedName>
</protein>
<sequence length="32" mass="3809">MTFLLLLDYLINIEFRATEIELQQKYLTAFAS</sequence>
<evidence type="ECO:0000313" key="1">
    <source>
        <dbReference type="EMBL" id="NQE36278.1"/>
    </source>
</evidence>
<evidence type="ECO:0000313" key="2">
    <source>
        <dbReference type="Proteomes" id="UP000702425"/>
    </source>
</evidence>
<comment type="caution">
    <text evidence="1">The sequence shown here is derived from an EMBL/GenBank/DDBJ whole genome shotgun (WGS) entry which is preliminary data.</text>
</comment>
<proteinExistence type="predicted"/>
<keyword evidence="2" id="KW-1185">Reference proteome</keyword>
<dbReference type="EMBL" id="SRRZ01000080">
    <property type="protein sequence ID" value="NQE36278.1"/>
    <property type="molecule type" value="Genomic_DNA"/>
</dbReference>
<reference evidence="1 2" key="1">
    <citation type="journal article" date="2020" name="Sci. Rep.">
        <title>A novel cyanobacterial geosmin producer, revising GeoA distribution and dispersion patterns in Bacteria.</title>
        <authorList>
            <person name="Churro C."/>
            <person name="Semedo-Aguiar A.P."/>
            <person name="Silva A.D."/>
            <person name="Pereira-Leal J.B."/>
            <person name="Leite R.B."/>
        </authorList>
    </citation>
    <scope>NUCLEOTIDE SEQUENCE [LARGE SCALE GENOMIC DNA]</scope>
    <source>
        <strain evidence="1 2">IPMA8</strain>
    </source>
</reference>
<name>A0ABX2D1D7_9CYAN</name>
<accession>A0ABX2D1D7</accession>
<dbReference type="Proteomes" id="UP000702425">
    <property type="component" value="Unassembled WGS sequence"/>
</dbReference>
<gene>
    <name evidence="1" type="ORF">E5S67_04041</name>
</gene>